<organism evidence="7 8">
    <name type="scientific">Popillia japonica</name>
    <name type="common">Japanese beetle</name>
    <dbReference type="NCBI Taxonomy" id="7064"/>
    <lineage>
        <taxon>Eukaryota</taxon>
        <taxon>Metazoa</taxon>
        <taxon>Ecdysozoa</taxon>
        <taxon>Arthropoda</taxon>
        <taxon>Hexapoda</taxon>
        <taxon>Insecta</taxon>
        <taxon>Pterygota</taxon>
        <taxon>Neoptera</taxon>
        <taxon>Endopterygota</taxon>
        <taxon>Coleoptera</taxon>
        <taxon>Polyphaga</taxon>
        <taxon>Scarabaeiformia</taxon>
        <taxon>Scarabaeidae</taxon>
        <taxon>Rutelinae</taxon>
        <taxon>Popillia</taxon>
    </lineage>
</organism>
<dbReference type="AlphaFoldDB" id="A0AAW1M2V1"/>
<evidence type="ECO:0000256" key="6">
    <source>
        <dbReference type="RuleBase" id="RU363108"/>
    </source>
</evidence>
<comment type="similarity">
    <text evidence="6">Belongs to the insect chemoreceptor superfamily. Gustatory receptor (GR) family.</text>
</comment>
<keyword evidence="8" id="KW-1185">Reference proteome</keyword>
<evidence type="ECO:0000256" key="4">
    <source>
        <dbReference type="ARBA" id="ARBA00022989"/>
    </source>
</evidence>
<reference evidence="7 8" key="1">
    <citation type="journal article" date="2024" name="BMC Genomics">
        <title>De novo assembly and annotation of Popillia japonica's genome with initial clues to its potential as an invasive pest.</title>
        <authorList>
            <person name="Cucini C."/>
            <person name="Boschi S."/>
            <person name="Funari R."/>
            <person name="Cardaioli E."/>
            <person name="Iannotti N."/>
            <person name="Marturano G."/>
            <person name="Paoli F."/>
            <person name="Bruttini M."/>
            <person name="Carapelli A."/>
            <person name="Frati F."/>
            <person name="Nardi F."/>
        </authorList>
    </citation>
    <scope>NUCLEOTIDE SEQUENCE [LARGE SCALE GENOMIC DNA]</scope>
    <source>
        <strain evidence="7">DMR45628</strain>
    </source>
</reference>
<dbReference type="GO" id="GO:0007165">
    <property type="term" value="P:signal transduction"/>
    <property type="evidence" value="ECO:0007669"/>
    <property type="project" value="UniProtKB-KW"/>
</dbReference>
<accession>A0AAW1M2V1</accession>
<feature type="transmembrane region" description="Helical" evidence="6">
    <location>
        <begin position="310"/>
        <end position="328"/>
    </location>
</feature>
<evidence type="ECO:0000256" key="5">
    <source>
        <dbReference type="ARBA" id="ARBA00023136"/>
    </source>
</evidence>
<dbReference type="EMBL" id="JASPKY010000069">
    <property type="protein sequence ID" value="KAK9739903.1"/>
    <property type="molecule type" value="Genomic_DNA"/>
</dbReference>
<feature type="transmembrane region" description="Helical" evidence="6">
    <location>
        <begin position="21"/>
        <end position="43"/>
    </location>
</feature>
<dbReference type="Pfam" id="PF08395">
    <property type="entry name" value="7tm_7"/>
    <property type="match status" value="1"/>
</dbReference>
<dbReference type="GO" id="GO:0005886">
    <property type="term" value="C:plasma membrane"/>
    <property type="evidence" value="ECO:0007669"/>
    <property type="project" value="UniProtKB-SubCell"/>
</dbReference>
<protein>
    <recommendedName>
        <fullName evidence="6">Gustatory receptor</fullName>
    </recommendedName>
</protein>
<feature type="transmembrane region" description="Helical" evidence="6">
    <location>
        <begin position="267"/>
        <end position="290"/>
    </location>
</feature>
<evidence type="ECO:0000256" key="2">
    <source>
        <dbReference type="ARBA" id="ARBA00022475"/>
    </source>
</evidence>
<comment type="caution">
    <text evidence="7">The sequence shown here is derived from an EMBL/GenBank/DDBJ whole genome shotgun (WGS) entry which is preliminary data.</text>
</comment>
<keyword evidence="2 6" id="KW-1003">Cell membrane</keyword>
<keyword evidence="6" id="KW-0807">Transducer</keyword>
<comment type="subcellular location">
    <subcellularLocation>
        <location evidence="1 6">Cell membrane</location>
        <topology evidence="1 6">Multi-pass membrane protein</topology>
    </subcellularLocation>
</comment>
<evidence type="ECO:0000313" key="8">
    <source>
        <dbReference type="Proteomes" id="UP001458880"/>
    </source>
</evidence>
<proteinExistence type="inferred from homology"/>
<comment type="caution">
    <text evidence="6">Lacks conserved residue(s) required for the propagation of feature annotation.</text>
</comment>
<dbReference type="Proteomes" id="UP001458880">
    <property type="component" value="Unassembled WGS sequence"/>
</dbReference>
<dbReference type="InterPro" id="IPR013604">
    <property type="entry name" value="7TM_chemorcpt"/>
</dbReference>
<evidence type="ECO:0000256" key="3">
    <source>
        <dbReference type="ARBA" id="ARBA00022692"/>
    </source>
</evidence>
<evidence type="ECO:0000256" key="1">
    <source>
        <dbReference type="ARBA" id="ARBA00004651"/>
    </source>
</evidence>
<feature type="transmembrane region" description="Helical" evidence="6">
    <location>
        <begin position="58"/>
        <end position="81"/>
    </location>
</feature>
<comment type="function">
    <text evidence="6">Gustatory receptor which mediates acceptance or avoidance behavior, depending on its substrates.</text>
</comment>
<dbReference type="GO" id="GO:0050909">
    <property type="term" value="P:sensory perception of taste"/>
    <property type="evidence" value="ECO:0007669"/>
    <property type="project" value="InterPro"/>
</dbReference>
<keyword evidence="6 7" id="KW-0675">Receptor</keyword>
<feature type="transmembrane region" description="Helical" evidence="6">
    <location>
        <begin position="161"/>
        <end position="184"/>
    </location>
</feature>
<name>A0AAW1M2V1_POPJA</name>
<keyword evidence="3 6" id="KW-0812">Transmembrane</keyword>
<gene>
    <name evidence="7" type="ORF">QE152_g8595</name>
</gene>
<sequence>MSVLYKETNSKIFKKRIQTRNVIAILSPLLTLSVVSGVSTLWWNVNFTKLTSRTSLKIFITLLTLISLAYLVVLPIGLGVVTRKPNLNATNSSNSEEDTPNTHLTIKLTIPFSVSLVGFLNKLKMLVTVQSNFIPIVEELLIAETKLQYPTKKFIEERKSVFYLLIGMFLYSFPMQLILLFINITPISFILFLSTVYTNFGIFTVELQFCTLSVLIVRRLRFLHERITSIKTSKYASTIYTVQNLKDVHRDLNEVCKMVIDYYNVPILMSLTYTTLGSFMNVYFAIFGGFKDAGVKEVVTKRPTLEIVGHYFYAVYYFGRFCLVCVAADRMMSEVGSTKLYLADVLNRNLLGDLRKEVKHFFNYASCKKLRFTICGLFKLEVAVITTLVRVKKKLKNRKNILGGTNQLKPCGSSLGV</sequence>
<keyword evidence="5 6" id="KW-0472">Membrane</keyword>
<feature type="transmembrane region" description="Helical" evidence="6">
    <location>
        <begin position="196"/>
        <end position="217"/>
    </location>
</feature>
<keyword evidence="4 6" id="KW-1133">Transmembrane helix</keyword>
<evidence type="ECO:0000313" key="7">
    <source>
        <dbReference type="EMBL" id="KAK9739903.1"/>
    </source>
</evidence>